<name>A0A2Z6QFZ7_9GLOM</name>
<comment type="caution">
    <text evidence="1">The sequence shown here is derived from an EMBL/GenBank/DDBJ whole genome shotgun (WGS) entry which is preliminary data.</text>
</comment>
<dbReference type="Proteomes" id="UP000247702">
    <property type="component" value="Unassembled WGS sequence"/>
</dbReference>
<sequence>MMMMMRRNLKQVGVLENVMTNSYDPYTYFKAPNEHPYKEINDEKKKIIMLGNSPILLLYNLLGRCLTNKGCFMRPIRCC</sequence>
<organism evidence="1 2">
    <name type="scientific">Rhizophagus clarus</name>
    <dbReference type="NCBI Taxonomy" id="94130"/>
    <lineage>
        <taxon>Eukaryota</taxon>
        <taxon>Fungi</taxon>
        <taxon>Fungi incertae sedis</taxon>
        <taxon>Mucoromycota</taxon>
        <taxon>Glomeromycotina</taxon>
        <taxon>Glomeromycetes</taxon>
        <taxon>Glomerales</taxon>
        <taxon>Glomeraceae</taxon>
        <taxon>Rhizophagus</taxon>
    </lineage>
</organism>
<dbReference type="EMBL" id="BEXD01000047">
    <property type="protein sequence ID" value="GBB83711.1"/>
    <property type="molecule type" value="Genomic_DNA"/>
</dbReference>
<evidence type="ECO:0000313" key="1">
    <source>
        <dbReference type="EMBL" id="GBB83711.1"/>
    </source>
</evidence>
<reference evidence="1 2" key="1">
    <citation type="submission" date="2017-11" db="EMBL/GenBank/DDBJ databases">
        <title>The genome of Rhizophagus clarus HR1 reveals common genetic basis of auxotrophy among arbuscular mycorrhizal fungi.</title>
        <authorList>
            <person name="Kobayashi Y."/>
        </authorList>
    </citation>
    <scope>NUCLEOTIDE SEQUENCE [LARGE SCALE GENOMIC DNA]</scope>
    <source>
        <strain evidence="1 2">HR1</strain>
    </source>
</reference>
<protein>
    <submittedName>
        <fullName evidence="1">Uncharacterized protein</fullName>
    </submittedName>
</protein>
<dbReference type="AlphaFoldDB" id="A0A2Z6QFZ7"/>
<keyword evidence="2" id="KW-1185">Reference proteome</keyword>
<proteinExistence type="predicted"/>
<gene>
    <name evidence="1" type="ORF">RclHR1_01040016</name>
</gene>
<accession>A0A2Z6QFZ7</accession>
<evidence type="ECO:0000313" key="2">
    <source>
        <dbReference type="Proteomes" id="UP000247702"/>
    </source>
</evidence>